<dbReference type="AlphaFoldDB" id="X6N8A7"/>
<dbReference type="Proteomes" id="UP000023152">
    <property type="component" value="Unassembled WGS sequence"/>
</dbReference>
<dbReference type="EMBL" id="ASPP01010997">
    <property type="protein sequence ID" value="ETO22148.1"/>
    <property type="molecule type" value="Genomic_DNA"/>
</dbReference>
<organism evidence="2 3">
    <name type="scientific">Reticulomyxa filosa</name>
    <dbReference type="NCBI Taxonomy" id="46433"/>
    <lineage>
        <taxon>Eukaryota</taxon>
        <taxon>Sar</taxon>
        <taxon>Rhizaria</taxon>
        <taxon>Retaria</taxon>
        <taxon>Foraminifera</taxon>
        <taxon>Monothalamids</taxon>
        <taxon>Reticulomyxidae</taxon>
        <taxon>Reticulomyxa</taxon>
    </lineage>
</organism>
<comment type="caution">
    <text evidence="2">The sequence shown here is derived from an EMBL/GenBank/DDBJ whole genome shotgun (WGS) entry which is preliminary data.</text>
</comment>
<feature type="chain" id="PRO_5004975364" evidence="1">
    <location>
        <begin position="17"/>
        <end position="123"/>
    </location>
</feature>
<evidence type="ECO:0000313" key="3">
    <source>
        <dbReference type="Proteomes" id="UP000023152"/>
    </source>
</evidence>
<evidence type="ECO:0000313" key="2">
    <source>
        <dbReference type="EMBL" id="ETO22148.1"/>
    </source>
</evidence>
<keyword evidence="1" id="KW-0732">Signal</keyword>
<sequence>MVMMVLAMSGWTLVGFQKWTQRSAEQLNQNKLSRTLLEIKENTVGGTCCGMAAASNFNSKALVDFCGGCVRQKEALLGSKHLETEAIKTKTIFSEKDADDTCCETSLYLGCSDWNFNLYCSGY</sequence>
<keyword evidence="3" id="KW-1185">Reference proteome</keyword>
<reference evidence="2 3" key="1">
    <citation type="journal article" date="2013" name="Curr. Biol.">
        <title>The Genome of the Foraminiferan Reticulomyxa filosa.</title>
        <authorList>
            <person name="Glockner G."/>
            <person name="Hulsmann N."/>
            <person name="Schleicher M."/>
            <person name="Noegel A.A."/>
            <person name="Eichinger L."/>
            <person name="Gallinger C."/>
            <person name="Pawlowski J."/>
            <person name="Sierra R."/>
            <person name="Euteneuer U."/>
            <person name="Pillet L."/>
            <person name="Moustafa A."/>
            <person name="Platzer M."/>
            <person name="Groth M."/>
            <person name="Szafranski K."/>
            <person name="Schliwa M."/>
        </authorList>
    </citation>
    <scope>NUCLEOTIDE SEQUENCE [LARGE SCALE GENOMIC DNA]</scope>
</reference>
<name>X6N8A7_RETFI</name>
<evidence type="ECO:0000256" key="1">
    <source>
        <dbReference type="SAM" id="SignalP"/>
    </source>
</evidence>
<gene>
    <name evidence="2" type="ORF">RFI_15057</name>
</gene>
<protein>
    <submittedName>
        <fullName evidence="2">Uncharacterized protein</fullName>
    </submittedName>
</protein>
<accession>X6N8A7</accession>
<feature type="signal peptide" evidence="1">
    <location>
        <begin position="1"/>
        <end position="16"/>
    </location>
</feature>
<proteinExistence type="predicted"/>